<dbReference type="PANTHER" id="PTHR30353:SF10">
    <property type="entry name" value="INNER MEMBRANE PROTEIN YGHB"/>
    <property type="match status" value="1"/>
</dbReference>
<dbReference type="Proteomes" id="UP000305202">
    <property type="component" value="Unassembled WGS sequence"/>
</dbReference>
<accession>A0ABY2SSS3</accession>
<comment type="caution">
    <text evidence="11">The sequence shown here is derived from an EMBL/GenBank/DDBJ whole genome shotgun (WGS) entry which is preliminary data.</text>
</comment>
<feature type="transmembrane region" description="Helical" evidence="9">
    <location>
        <begin position="46"/>
        <end position="65"/>
    </location>
</feature>
<dbReference type="InterPro" id="IPR032816">
    <property type="entry name" value="VTT_dom"/>
</dbReference>
<evidence type="ECO:0000256" key="1">
    <source>
        <dbReference type="ARBA" id="ARBA00004429"/>
    </source>
</evidence>
<name>A0ABY2SSS3_9HYPH</name>
<evidence type="ECO:0000256" key="5">
    <source>
        <dbReference type="ARBA" id="ARBA00022692"/>
    </source>
</evidence>
<feature type="transmembrane region" description="Helical" evidence="9">
    <location>
        <begin position="132"/>
        <end position="152"/>
    </location>
</feature>
<evidence type="ECO:0000256" key="2">
    <source>
        <dbReference type="ARBA" id="ARBA00010792"/>
    </source>
</evidence>
<evidence type="ECO:0000313" key="12">
    <source>
        <dbReference type="Proteomes" id="UP000305202"/>
    </source>
</evidence>
<reference evidence="11 12" key="1">
    <citation type="submission" date="2019-04" db="EMBL/GenBank/DDBJ databases">
        <authorList>
            <person name="Li M."/>
            <person name="Gao C."/>
        </authorList>
    </citation>
    <scope>NUCLEOTIDE SEQUENCE [LARGE SCALE GENOMIC DNA]</scope>
    <source>
        <strain evidence="11 12">BGMRC 2031</strain>
    </source>
</reference>
<dbReference type="EMBL" id="SZPQ01000001">
    <property type="protein sequence ID" value="TKI08934.1"/>
    <property type="molecule type" value="Genomic_DNA"/>
</dbReference>
<proteinExistence type="inferred from homology"/>
<evidence type="ECO:0000256" key="6">
    <source>
        <dbReference type="ARBA" id="ARBA00022989"/>
    </source>
</evidence>
<evidence type="ECO:0000256" key="7">
    <source>
        <dbReference type="ARBA" id="ARBA00023136"/>
    </source>
</evidence>
<gene>
    <name evidence="11" type="ORF">FCN80_02070</name>
</gene>
<comment type="caution">
    <text evidence="9">Lacks conserved residue(s) required for the propagation of feature annotation.</text>
</comment>
<protein>
    <recommendedName>
        <fullName evidence="8">Inner membrane protein YghB</fullName>
    </recommendedName>
</protein>
<keyword evidence="12" id="KW-1185">Reference proteome</keyword>
<comment type="subcellular location">
    <subcellularLocation>
        <location evidence="1">Cell inner membrane</location>
        <topology evidence="1">Multi-pass membrane protein</topology>
    </subcellularLocation>
    <subcellularLocation>
        <location evidence="9">Cell membrane</location>
        <topology evidence="9">Multi-pass membrane protein</topology>
    </subcellularLocation>
</comment>
<evidence type="ECO:0000256" key="3">
    <source>
        <dbReference type="ARBA" id="ARBA00022475"/>
    </source>
</evidence>
<evidence type="ECO:0000259" key="10">
    <source>
        <dbReference type="Pfam" id="PF09335"/>
    </source>
</evidence>
<keyword evidence="3 9" id="KW-1003">Cell membrane</keyword>
<organism evidence="11 12">
    <name type="scientific">Martelella alba</name>
    <dbReference type="NCBI Taxonomy" id="2590451"/>
    <lineage>
        <taxon>Bacteria</taxon>
        <taxon>Pseudomonadati</taxon>
        <taxon>Pseudomonadota</taxon>
        <taxon>Alphaproteobacteria</taxon>
        <taxon>Hyphomicrobiales</taxon>
        <taxon>Aurantimonadaceae</taxon>
        <taxon>Martelella</taxon>
    </lineage>
</organism>
<feature type="transmembrane region" description="Helical" evidence="9">
    <location>
        <begin position="164"/>
        <end position="188"/>
    </location>
</feature>
<keyword evidence="6 9" id="KW-1133">Transmembrane helix</keyword>
<keyword evidence="5 9" id="KW-0812">Transmembrane</keyword>
<evidence type="ECO:0000256" key="4">
    <source>
        <dbReference type="ARBA" id="ARBA00022519"/>
    </source>
</evidence>
<evidence type="ECO:0000256" key="9">
    <source>
        <dbReference type="RuleBase" id="RU367016"/>
    </source>
</evidence>
<comment type="similarity">
    <text evidence="2 9">Belongs to the DedA family.</text>
</comment>
<evidence type="ECO:0000313" key="11">
    <source>
        <dbReference type="EMBL" id="TKI08934.1"/>
    </source>
</evidence>
<dbReference type="PANTHER" id="PTHR30353">
    <property type="entry name" value="INNER MEMBRANE PROTEIN DEDA-RELATED"/>
    <property type="match status" value="1"/>
</dbReference>
<evidence type="ECO:0000256" key="8">
    <source>
        <dbReference type="ARBA" id="ARBA00040772"/>
    </source>
</evidence>
<dbReference type="Pfam" id="PF09335">
    <property type="entry name" value="VTT_dom"/>
    <property type="match status" value="1"/>
</dbReference>
<keyword evidence="4" id="KW-0997">Cell inner membrane</keyword>
<feature type="domain" description="VTT" evidence="10">
    <location>
        <begin position="25"/>
        <end position="150"/>
    </location>
</feature>
<dbReference type="InterPro" id="IPR032818">
    <property type="entry name" value="DedA-like"/>
</dbReference>
<sequence>MTFAIYCILTMAIFLESALLPAALLPGDSLLLLAGAMITKHLLRFYPTLAVLVTATGTGYWLNYLTGRWLIQTKSVQKWLMNVSAHDYQRAQNFSRRYGPSALLIGRFIGFIRTLLPLLAGATSLRQRHFHFFNWLGAVTWVGVLLQVGEHLANLPVFKENSAIGMAFLLLLPILLFVAGLMGSFWFARRRRKREAGS</sequence>
<keyword evidence="7 9" id="KW-0472">Membrane</keyword>